<keyword evidence="4" id="KW-0677">Repeat</keyword>
<evidence type="ECO:0000259" key="8">
    <source>
        <dbReference type="PROSITE" id="PS50287"/>
    </source>
</evidence>
<feature type="disulfide bond" evidence="7">
    <location>
        <begin position="66"/>
        <end position="76"/>
    </location>
</feature>
<evidence type="ECO:0000256" key="6">
    <source>
        <dbReference type="ARBA" id="ARBA00023180"/>
    </source>
</evidence>
<dbReference type="GO" id="GO:0005886">
    <property type="term" value="C:plasma membrane"/>
    <property type="evidence" value="ECO:0007669"/>
    <property type="project" value="TreeGrafter"/>
</dbReference>
<keyword evidence="6" id="KW-0325">Glycoprotein</keyword>
<comment type="caution">
    <text evidence="7">Lacks conserved residue(s) required for the propagation of feature annotation.</text>
</comment>
<feature type="non-terminal residue" evidence="9">
    <location>
        <position position="164"/>
    </location>
</feature>
<dbReference type="SUPFAM" id="SSF56487">
    <property type="entry name" value="SRCR-like"/>
    <property type="match status" value="2"/>
</dbReference>
<dbReference type="InterPro" id="IPR036772">
    <property type="entry name" value="SRCR-like_dom_sf"/>
</dbReference>
<comment type="subcellular location">
    <subcellularLocation>
        <location evidence="1">Secreted</location>
    </subcellularLocation>
</comment>
<dbReference type="GO" id="GO:0004252">
    <property type="term" value="F:serine-type endopeptidase activity"/>
    <property type="evidence" value="ECO:0007669"/>
    <property type="project" value="TreeGrafter"/>
</dbReference>
<dbReference type="GO" id="GO:0005615">
    <property type="term" value="C:extracellular space"/>
    <property type="evidence" value="ECO:0007669"/>
    <property type="project" value="TreeGrafter"/>
</dbReference>
<dbReference type="Pfam" id="PF00530">
    <property type="entry name" value="SRCR"/>
    <property type="match status" value="2"/>
</dbReference>
<proteinExistence type="predicted"/>
<dbReference type="AlphaFoldDB" id="A0A7L1EQW3"/>
<keyword evidence="3" id="KW-0732">Signal</keyword>
<reference evidence="9 10" key="1">
    <citation type="submission" date="2019-09" db="EMBL/GenBank/DDBJ databases">
        <title>Bird 10,000 Genomes (B10K) Project - Family phase.</title>
        <authorList>
            <person name="Zhang G."/>
        </authorList>
    </citation>
    <scope>NUCLEOTIDE SEQUENCE [LARGE SCALE GENOMIC DNA]</scope>
    <source>
        <strain evidence="9">B10K-DU-001-74</strain>
        <tissue evidence="9">Muscle</tissue>
    </source>
</reference>
<feature type="non-terminal residue" evidence="9">
    <location>
        <position position="1"/>
    </location>
</feature>
<comment type="caution">
    <text evidence="9">The sequence shown here is derived from an EMBL/GenBank/DDBJ whole genome shotgun (WGS) entry which is preliminary data.</text>
</comment>
<dbReference type="PROSITE" id="PS50287">
    <property type="entry name" value="SRCR_2"/>
    <property type="match status" value="2"/>
</dbReference>
<dbReference type="FunFam" id="3.10.250.10:FF:000004">
    <property type="entry name" value="Scavenger receptor cysteine-rich type 1 protein M130"/>
    <property type="match status" value="1"/>
</dbReference>
<evidence type="ECO:0000256" key="5">
    <source>
        <dbReference type="ARBA" id="ARBA00023157"/>
    </source>
</evidence>
<evidence type="ECO:0000256" key="2">
    <source>
        <dbReference type="ARBA" id="ARBA00022525"/>
    </source>
</evidence>
<dbReference type="SMART" id="SM00202">
    <property type="entry name" value="SR"/>
    <property type="match status" value="1"/>
</dbReference>
<sequence>RCQGRVELLHLDRWARVCGRTWGQREAQVVCRYLGCGTPVAAPPGDAPGDAPGDTPGQVWLEQVSCEGTERNLSQCKAGPWQEHTCAQGGVANVTCSGGCDVILTWAGGTSVRRGWEGQVRLAGGPHRCAGRVEVFHAGRWGTVCDDAWDLADAQVSCRQVRCG</sequence>
<dbReference type="PRINTS" id="PR00258">
    <property type="entry name" value="SPERACTRCPTR"/>
</dbReference>
<organism evidence="9 10">
    <name type="scientific">Oenanthe oenanthe</name>
    <name type="common">Northern wheatear</name>
    <dbReference type="NCBI Taxonomy" id="279966"/>
    <lineage>
        <taxon>Eukaryota</taxon>
        <taxon>Metazoa</taxon>
        <taxon>Chordata</taxon>
        <taxon>Craniata</taxon>
        <taxon>Vertebrata</taxon>
        <taxon>Euteleostomi</taxon>
        <taxon>Archelosauria</taxon>
        <taxon>Archosauria</taxon>
        <taxon>Dinosauria</taxon>
        <taxon>Saurischia</taxon>
        <taxon>Theropoda</taxon>
        <taxon>Coelurosauria</taxon>
        <taxon>Aves</taxon>
        <taxon>Neognathae</taxon>
        <taxon>Neoaves</taxon>
        <taxon>Telluraves</taxon>
        <taxon>Australaves</taxon>
        <taxon>Passeriformes</taxon>
        <taxon>Muscicapidae</taxon>
        <taxon>Oenanthe</taxon>
    </lineage>
</organism>
<dbReference type="PANTHER" id="PTHR48071">
    <property type="entry name" value="SRCR DOMAIN-CONTAINING PROTEIN"/>
    <property type="match status" value="1"/>
</dbReference>
<evidence type="ECO:0000256" key="3">
    <source>
        <dbReference type="ARBA" id="ARBA00022729"/>
    </source>
</evidence>
<dbReference type="EMBL" id="VXBF01015355">
    <property type="protein sequence ID" value="NXM91787.1"/>
    <property type="molecule type" value="Genomic_DNA"/>
</dbReference>
<evidence type="ECO:0000313" key="10">
    <source>
        <dbReference type="Proteomes" id="UP000565754"/>
    </source>
</evidence>
<feature type="domain" description="SRCR" evidence="8">
    <location>
        <begin position="120"/>
        <end position="164"/>
    </location>
</feature>
<dbReference type="Proteomes" id="UP000565754">
    <property type="component" value="Unassembled WGS sequence"/>
</dbReference>
<evidence type="ECO:0000256" key="7">
    <source>
        <dbReference type="PROSITE-ProRule" id="PRU00196"/>
    </source>
</evidence>
<gene>
    <name evidence="9" type="primary">Dmbt1_8</name>
    <name evidence="9" type="ORF">OENOEN_R12231</name>
</gene>
<keyword evidence="10" id="KW-1185">Reference proteome</keyword>
<name>A0A7L1EQW3_OENON</name>
<evidence type="ECO:0000313" key="9">
    <source>
        <dbReference type="EMBL" id="NXM91787.1"/>
    </source>
</evidence>
<feature type="domain" description="SRCR" evidence="8">
    <location>
        <begin position="1"/>
        <end position="97"/>
    </location>
</feature>
<dbReference type="Gene3D" id="3.10.250.10">
    <property type="entry name" value="SRCR-like domain"/>
    <property type="match status" value="2"/>
</dbReference>
<dbReference type="InterPro" id="IPR001190">
    <property type="entry name" value="SRCR"/>
</dbReference>
<evidence type="ECO:0000256" key="1">
    <source>
        <dbReference type="ARBA" id="ARBA00004613"/>
    </source>
</evidence>
<accession>A0A7L1EQW3</accession>
<keyword evidence="5 7" id="KW-1015">Disulfide bond</keyword>
<evidence type="ECO:0000256" key="4">
    <source>
        <dbReference type="ARBA" id="ARBA00022737"/>
    </source>
</evidence>
<dbReference type="GO" id="GO:0031638">
    <property type="term" value="P:zymogen activation"/>
    <property type="evidence" value="ECO:0007669"/>
    <property type="project" value="TreeGrafter"/>
</dbReference>
<protein>
    <submittedName>
        <fullName evidence="9">DMBT1 protein</fullName>
    </submittedName>
</protein>
<keyword evidence="2" id="KW-0964">Secreted</keyword>
<dbReference type="PANTHER" id="PTHR48071:SF15">
    <property type="entry name" value="SRCR DOMAIN-CONTAINING PROTEIN"/>
    <property type="match status" value="1"/>
</dbReference>